<dbReference type="EMBL" id="BAABIC010000012">
    <property type="protein sequence ID" value="GAA4695689.1"/>
    <property type="molecule type" value="Genomic_DNA"/>
</dbReference>
<dbReference type="Proteomes" id="UP001500325">
    <property type="component" value="Unassembled WGS sequence"/>
</dbReference>
<name>A0ABP8WUB2_9PSEU</name>
<evidence type="ECO:0008006" key="4">
    <source>
        <dbReference type="Google" id="ProtNLM"/>
    </source>
</evidence>
<accession>A0ABP8WUB2</accession>
<comment type="caution">
    <text evidence="2">The sequence shown here is derived from an EMBL/GenBank/DDBJ whole genome shotgun (WGS) entry which is preliminary data.</text>
</comment>
<feature type="region of interest" description="Disordered" evidence="1">
    <location>
        <begin position="97"/>
        <end position="119"/>
    </location>
</feature>
<gene>
    <name evidence="2" type="ORF">GCM10023215_36950</name>
</gene>
<organism evidence="2 3">
    <name type="scientific">Pseudonocardia yuanmonensis</name>
    <dbReference type="NCBI Taxonomy" id="1095914"/>
    <lineage>
        <taxon>Bacteria</taxon>
        <taxon>Bacillati</taxon>
        <taxon>Actinomycetota</taxon>
        <taxon>Actinomycetes</taxon>
        <taxon>Pseudonocardiales</taxon>
        <taxon>Pseudonocardiaceae</taxon>
        <taxon>Pseudonocardia</taxon>
    </lineage>
</organism>
<feature type="compositionally biased region" description="Acidic residues" evidence="1">
    <location>
        <begin position="110"/>
        <end position="119"/>
    </location>
</feature>
<proteinExistence type="predicted"/>
<evidence type="ECO:0000313" key="3">
    <source>
        <dbReference type="Proteomes" id="UP001500325"/>
    </source>
</evidence>
<reference evidence="3" key="1">
    <citation type="journal article" date="2019" name="Int. J. Syst. Evol. Microbiol.">
        <title>The Global Catalogue of Microorganisms (GCM) 10K type strain sequencing project: providing services to taxonomists for standard genome sequencing and annotation.</title>
        <authorList>
            <consortium name="The Broad Institute Genomics Platform"/>
            <consortium name="The Broad Institute Genome Sequencing Center for Infectious Disease"/>
            <person name="Wu L."/>
            <person name="Ma J."/>
        </authorList>
    </citation>
    <scope>NUCLEOTIDE SEQUENCE [LARGE SCALE GENOMIC DNA]</scope>
    <source>
        <strain evidence="3">JCM 18055</strain>
    </source>
</reference>
<protein>
    <recommendedName>
        <fullName evidence="4">SMODS and SLOG-associating 2TM effector domain-containing protein</fullName>
    </recommendedName>
</protein>
<dbReference type="RefSeq" id="WP_345381823.1">
    <property type="nucleotide sequence ID" value="NZ_BAABIC010000012.1"/>
</dbReference>
<keyword evidence="3" id="KW-1185">Reference proteome</keyword>
<sequence length="119" mass="13226">MGATWMSFLGGLLGALLGALANILVGEGKRRREEDTALLGWCSQVYDWVVEGKVAPEAARHMLEERRIAGHWYAFNRRYAKRVDAILDELDRAFAPPEPPGAAREVFVLDTEDDDGRPG</sequence>
<evidence type="ECO:0000256" key="1">
    <source>
        <dbReference type="SAM" id="MobiDB-lite"/>
    </source>
</evidence>
<evidence type="ECO:0000313" key="2">
    <source>
        <dbReference type="EMBL" id="GAA4695689.1"/>
    </source>
</evidence>